<dbReference type="AlphaFoldDB" id="A0A8J2VBE1"/>
<organism evidence="7 8">
    <name type="scientific">Planktosalinus lacus</name>
    <dbReference type="NCBI Taxonomy" id="1526573"/>
    <lineage>
        <taxon>Bacteria</taxon>
        <taxon>Pseudomonadati</taxon>
        <taxon>Bacteroidota</taxon>
        <taxon>Flavobacteriia</taxon>
        <taxon>Flavobacteriales</taxon>
        <taxon>Flavobacteriaceae</taxon>
        <taxon>Planktosalinus</taxon>
    </lineage>
</organism>
<keyword evidence="3 5" id="KW-1133">Transmembrane helix</keyword>
<reference evidence="7" key="1">
    <citation type="journal article" date="2014" name="Int. J. Syst. Evol. Microbiol.">
        <title>Complete genome sequence of Corynebacterium casei LMG S-19264T (=DSM 44701T), isolated from a smear-ripened cheese.</title>
        <authorList>
            <consortium name="US DOE Joint Genome Institute (JGI-PGF)"/>
            <person name="Walter F."/>
            <person name="Albersmeier A."/>
            <person name="Kalinowski J."/>
            <person name="Ruckert C."/>
        </authorList>
    </citation>
    <scope>NUCLEOTIDE SEQUENCE</scope>
    <source>
        <strain evidence="7">CGMCC 1.12924</strain>
    </source>
</reference>
<comment type="subcellular location">
    <subcellularLocation>
        <location evidence="1">Membrane</location>
        <topology evidence="1">Multi-pass membrane protein</topology>
    </subcellularLocation>
</comment>
<evidence type="ECO:0000259" key="6">
    <source>
        <dbReference type="Pfam" id="PF06271"/>
    </source>
</evidence>
<dbReference type="GO" id="GO:0016020">
    <property type="term" value="C:membrane"/>
    <property type="evidence" value="ECO:0007669"/>
    <property type="project" value="UniProtKB-SubCell"/>
</dbReference>
<gene>
    <name evidence="7" type="ORF">GCM10011312_22520</name>
</gene>
<feature type="transmembrane region" description="Helical" evidence="5">
    <location>
        <begin position="109"/>
        <end position="130"/>
    </location>
</feature>
<dbReference type="RefSeq" id="WP_188442586.1">
    <property type="nucleotide sequence ID" value="NZ_BMGK01000009.1"/>
</dbReference>
<feature type="transmembrane region" description="Helical" evidence="5">
    <location>
        <begin position="25"/>
        <end position="46"/>
    </location>
</feature>
<dbReference type="EMBL" id="BMGK01000009">
    <property type="protein sequence ID" value="GGD98510.1"/>
    <property type="molecule type" value="Genomic_DNA"/>
</dbReference>
<evidence type="ECO:0000256" key="4">
    <source>
        <dbReference type="ARBA" id="ARBA00023136"/>
    </source>
</evidence>
<proteinExistence type="predicted"/>
<evidence type="ECO:0000256" key="1">
    <source>
        <dbReference type="ARBA" id="ARBA00004141"/>
    </source>
</evidence>
<reference evidence="7" key="2">
    <citation type="submission" date="2020-09" db="EMBL/GenBank/DDBJ databases">
        <authorList>
            <person name="Sun Q."/>
            <person name="Zhou Y."/>
        </authorList>
    </citation>
    <scope>NUCLEOTIDE SEQUENCE</scope>
    <source>
        <strain evidence="7">CGMCC 1.12924</strain>
    </source>
</reference>
<feature type="domain" description="RDD" evidence="6">
    <location>
        <begin position="18"/>
        <end position="142"/>
    </location>
</feature>
<keyword evidence="8" id="KW-1185">Reference proteome</keyword>
<feature type="transmembrane region" description="Helical" evidence="5">
    <location>
        <begin position="55"/>
        <end position="73"/>
    </location>
</feature>
<evidence type="ECO:0000313" key="7">
    <source>
        <dbReference type="EMBL" id="GGD98510.1"/>
    </source>
</evidence>
<dbReference type="Pfam" id="PF06271">
    <property type="entry name" value="RDD"/>
    <property type="match status" value="1"/>
</dbReference>
<comment type="caution">
    <text evidence="7">The sequence shown here is derived from an EMBL/GenBank/DDBJ whole genome shotgun (WGS) entry which is preliminary data.</text>
</comment>
<dbReference type="PANTHER" id="PTHR38480:SF1">
    <property type="entry name" value="SLR0254 PROTEIN"/>
    <property type="match status" value="1"/>
</dbReference>
<evidence type="ECO:0000256" key="3">
    <source>
        <dbReference type="ARBA" id="ARBA00022989"/>
    </source>
</evidence>
<name>A0A8J2VBE1_9FLAO</name>
<protein>
    <submittedName>
        <fullName evidence="7">RDD family protein</fullName>
    </submittedName>
</protein>
<evidence type="ECO:0000256" key="2">
    <source>
        <dbReference type="ARBA" id="ARBA00022692"/>
    </source>
</evidence>
<accession>A0A8J2VBE1</accession>
<sequence length="237" mass="27051">MDNFQIETAQNVTISQNVAGIGERILAYIIDSVLIIIYLFIVFYLISIVEIGDDAYFLIIMTVGLPLLLYHLLWEIFWNGRSPGKAALNLRVVMLDGSKPAFSNFLLRWLMRLVDISLTSGGVAVVTILLNGKGQRLGDMAATTTVISEKKAVSIASLKMVDFPDDYIPKYQQVTVFRDKDIQTIKSVYYRAKAYNNHHLILRLSERVSKIMEVNFDEKPIDFIERIINDYTYLTQK</sequence>
<dbReference type="Proteomes" id="UP000652231">
    <property type="component" value="Unassembled WGS sequence"/>
</dbReference>
<keyword evidence="2 5" id="KW-0812">Transmembrane</keyword>
<keyword evidence="4 5" id="KW-0472">Membrane</keyword>
<dbReference type="InterPro" id="IPR010432">
    <property type="entry name" value="RDD"/>
</dbReference>
<dbReference type="PANTHER" id="PTHR38480">
    <property type="entry name" value="SLR0254 PROTEIN"/>
    <property type="match status" value="1"/>
</dbReference>
<evidence type="ECO:0000313" key="8">
    <source>
        <dbReference type="Proteomes" id="UP000652231"/>
    </source>
</evidence>
<evidence type="ECO:0000256" key="5">
    <source>
        <dbReference type="SAM" id="Phobius"/>
    </source>
</evidence>